<sequence length="140" mass="15946">MFHYACFYGEADIMTLLNEVTKYANDVGILINTDDDEVDFFCSYTSQLAADSGYVVIDLLVLISLQFLMLACIVDGYRISIAEPEMRYLLIQSSRFKFSTALLSRNWWQPTTKQDDPLPPDDENDQDDPSPPGVENKQDN</sequence>
<dbReference type="AlphaFoldDB" id="A0A7S2AMF0"/>
<protein>
    <submittedName>
        <fullName evidence="2">Uncharacterized protein</fullName>
    </submittedName>
</protein>
<name>A0A7S2AMF0_9STRA</name>
<organism evidence="2">
    <name type="scientific">Octactis speculum</name>
    <dbReference type="NCBI Taxonomy" id="3111310"/>
    <lineage>
        <taxon>Eukaryota</taxon>
        <taxon>Sar</taxon>
        <taxon>Stramenopiles</taxon>
        <taxon>Ochrophyta</taxon>
        <taxon>Dictyochophyceae</taxon>
        <taxon>Dictyochales</taxon>
        <taxon>Dictyochaceae</taxon>
        <taxon>Octactis</taxon>
    </lineage>
</organism>
<accession>A0A7S2AMF0</accession>
<gene>
    <name evidence="2" type="ORF">DSPE1174_LOCUS1457</name>
</gene>
<feature type="region of interest" description="Disordered" evidence="1">
    <location>
        <begin position="110"/>
        <end position="140"/>
    </location>
</feature>
<dbReference type="EMBL" id="HBGS01002799">
    <property type="protein sequence ID" value="CAD9372150.1"/>
    <property type="molecule type" value="Transcribed_RNA"/>
</dbReference>
<feature type="compositionally biased region" description="Acidic residues" evidence="1">
    <location>
        <begin position="118"/>
        <end position="128"/>
    </location>
</feature>
<reference evidence="2" key="1">
    <citation type="submission" date="2021-01" db="EMBL/GenBank/DDBJ databases">
        <authorList>
            <person name="Corre E."/>
            <person name="Pelletier E."/>
            <person name="Niang G."/>
            <person name="Scheremetjew M."/>
            <person name="Finn R."/>
            <person name="Kale V."/>
            <person name="Holt S."/>
            <person name="Cochrane G."/>
            <person name="Meng A."/>
            <person name="Brown T."/>
            <person name="Cohen L."/>
        </authorList>
    </citation>
    <scope>NUCLEOTIDE SEQUENCE</scope>
    <source>
        <strain evidence="2">CCMP1381</strain>
    </source>
</reference>
<proteinExistence type="predicted"/>
<evidence type="ECO:0000256" key="1">
    <source>
        <dbReference type="SAM" id="MobiDB-lite"/>
    </source>
</evidence>
<evidence type="ECO:0000313" key="2">
    <source>
        <dbReference type="EMBL" id="CAD9372150.1"/>
    </source>
</evidence>